<keyword evidence="5 6" id="KW-0413">Isomerase</keyword>
<comment type="catalytic activity">
    <reaction evidence="1 6">
        <text>5-dehydro-4-deoxy-D-glucuronate = 3-deoxy-D-glycero-2,5-hexodiulosonate</text>
        <dbReference type="Rhea" id="RHEA:23896"/>
        <dbReference type="ChEBI" id="CHEBI:17117"/>
        <dbReference type="ChEBI" id="CHEBI:29071"/>
        <dbReference type="EC" id="5.3.1.17"/>
    </reaction>
</comment>
<dbReference type="Proteomes" id="UP000306402">
    <property type="component" value="Unassembled WGS sequence"/>
</dbReference>
<dbReference type="GO" id="GO:0008697">
    <property type="term" value="F:4-deoxy-L-threo-5-hexosulose-uronate ketol-isomerase activity"/>
    <property type="evidence" value="ECO:0007669"/>
    <property type="project" value="UniProtKB-UniRule"/>
</dbReference>
<gene>
    <name evidence="6 7" type="primary">kduI</name>
    <name evidence="7" type="ORF">FEN17_21265</name>
</gene>
<dbReference type="EMBL" id="VCEJ01000005">
    <property type="protein sequence ID" value="TLU99110.1"/>
    <property type="molecule type" value="Genomic_DNA"/>
</dbReference>
<dbReference type="NCBIfam" id="NF002091">
    <property type="entry name" value="PRK00924.1"/>
    <property type="match status" value="1"/>
</dbReference>
<dbReference type="InterPro" id="IPR007045">
    <property type="entry name" value="KduI"/>
</dbReference>
<reference evidence="7 8" key="1">
    <citation type="submission" date="2019-05" db="EMBL/GenBank/DDBJ databases">
        <authorList>
            <person name="Qu J.-H."/>
        </authorList>
    </citation>
    <scope>NUCLEOTIDE SEQUENCE [LARGE SCALE GENOMIC DNA]</scope>
    <source>
        <strain evidence="7 8">T17</strain>
    </source>
</reference>
<keyword evidence="8" id="KW-1185">Reference proteome</keyword>
<feature type="binding site" evidence="6">
    <location>
        <position position="194"/>
    </location>
    <ligand>
        <name>Zn(2+)</name>
        <dbReference type="ChEBI" id="CHEBI:29105"/>
    </ligand>
</feature>
<evidence type="ECO:0000256" key="2">
    <source>
        <dbReference type="ARBA" id="ARBA00008086"/>
    </source>
</evidence>
<dbReference type="GO" id="GO:0019698">
    <property type="term" value="P:D-galacturonate catabolic process"/>
    <property type="evidence" value="ECO:0007669"/>
    <property type="project" value="TreeGrafter"/>
</dbReference>
<keyword evidence="3 6" id="KW-0479">Metal-binding</keyword>
<dbReference type="GO" id="GO:0045490">
    <property type="term" value="P:pectin catabolic process"/>
    <property type="evidence" value="ECO:0007669"/>
    <property type="project" value="UniProtKB-UniRule"/>
</dbReference>
<dbReference type="HAMAP" id="MF_00687">
    <property type="entry name" value="KduI"/>
    <property type="match status" value="1"/>
</dbReference>
<evidence type="ECO:0000256" key="4">
    <source>
        <dbReference type="ARBA" id="ARBA00022833"/>
    </source>
</evidence>
<feature type="binding site" evidence="6">
    <location>
        <position position="243"/>
    </location>
    <ligand>
        <name>Zn(2+)</name>
        <dbReference type="ChEBI" id="CHEBI:29105"/>
    </ligand>
</feature>
<evidence type="ECO:0000256" key="3">
    <source>
        <dbReference type="ARBA" id="ARBA00022723"/>
    </source>
</evidence>
<dbReference type="CDD" id="cd20491">
    <property type="entry name" value="cupin_KduI_C"/>
    <property type="match status" value="1"/>
</dbReference>
<accession>A0A5R9KSB6</accession>
<dbReference type="InterPro" id="IPR027449">
    <property type="entry name" value="KduI_N"/>
</dbReference>
<dbReference type="EC" id="5.3.1.17" evidence="6"/>
<evidence type="ECO:0000256" key="5">
    <source>
        <dbReference type="ARBA" id="ARBA00023235"/>
    </source>
</evidence>
<dbReference type="RefSeq" id="WP_138367401.1">
    <property type="nucleotide sequence ID" value="NZ_VCEJ01000005.1"/>
</dbReference>
<sequence length="276" mass="31184">MQIRFESSPREVPQMNTDTLRENFLVENIFQPDQINFVYTHYDRVMIGGAIPVNNILQLETYDALKSQYFLERREIGIINIGGRGHISADGTSYDIEKLGCFYAGKETQSLTLASADAANPAVFYLLSSPAHQKYPNQLFTKEDATPVTVGSVETSNHRTIYKYIHKDGIQSAQLVMGLTVLQTGSVWNTMPAHVHDRRMEAYCYFDVPENQRVLHLMGQPAETRHLWVADRQAVISPPWSIHSGCGTSNYSFIWGMAGENKDYTDMDAVLIPDLK</sequence>
<dbReference type="UniPathway" id="UPA00545">
    <property type="reaction ID" value="UER00826"/>
</dbReference>
<evidence type="ECO:0000313" key="8">
    <source>
        <dbReference type="Proteomes" id="UP000306402"/>
    </source>
</evidence>
<dbReference type="PANTHER" id="PTHR38461:SF1">
    <property type="entry name" value="4-DEOXY-L-THREO-5-HEXOSULOSE-URONATE KETOL-ISOMERASE"/>
    <property type="match status" value="1"/>
</dbReference>
<feature type="binding site" evidence="6">
    <location>
        <position position="201"/>
    </location>
    <ligand>
        <name>Zn(2+)</name>
        <dbReference type="ChEBI" id="CHEBI:29105"/>
    </ligand>
</feature>
<comment type="cofactor">
    <cofactor evidence="6">
        <name>Zn(2+)</name>
        <dbReference type="ChEBI" id="CHEBI:29105"/>
    </cofactor>
    <text evidence="6">Binds 1 zinc ion per subunit.</text>
</comment>
<comment type="function">
    <text evidence="6">Catalyzes the isomerization of 5-dehydro-4-deoxy-D-glucuronate to 3-deoxy-D-glycero-2,5-hexodiulosonate.</text>
</comment>
<dbReference type="InterPro" id="IPR014710">
    <property type="entry name" value="RmlC-like_jellyroll"/>
</dbReference>
<keyword evidence="4 6" id="KW-0862">Zinc</keyword>
<dbReference type="GO" id="GO:0042840">
    <property type="term" value="P:D-glucuronate catabolic process"/>
    <property type="evidence" value="ECO:0007669"/>
    <property type="project" value="TreeGrafter"/>
</dbReference>
<comment type="similarity">
    <text evidence="2 6">Belongs to the KduI family.</text>
</comment>
<proteinExistence type="inferred from homology"/>
<dbReference type="SUPFAM" id="SSF51182">
    <property type="entry name" value="RmlC-like cupins"/>
    <property type="match status" value="1"/>
</dbReference>
<dbReference type="InterPro" id="IPR021120">
    <property type="entry name" value="KduI/IolB_isomerase"/>
</dbReference>
<organism evidence="7 8">
    <name type="scientific">Dyadobacter luticola</name>
    <dbReference type="NCBI Taxonomy" id="1979387"/>
    <lineage>
        <taxon>Bacteria</taxon>
        <taxon>Pseudomonadati</taxon>
        <taxon>Bacteroidota</taxon>
        <taxon>Cytophagia</taxon>
        <taxon>Cytophagales</taxon>
        <taxon>Spirosomataceae</taxon>
        <taxon>Dyadobacter</taxon>
    </lineage>
</organism>
<dbReference type="OrthoDB" id="9770644at2"/>
<evidence type="ECO:0000313" key="7">
    <source>
        <dbReference type="EMBL" id="TLU99110.1"/>
    </source>
</evidence>
<dbReference type="PIRSF" id="PIRSF006625">
    <property type="entry name" value="KduI"/>
    <property type="match status" value="1"/>
</dbReference>
<dbReference type="InterPro" id="IPR011051">
    <property type="entry name" value="RmlC_Cupin_sf"/>
</dbReference>
<feature type="binding site" evidence="6">
    <location>
        <position position="196"/>
    </location>
    <ligand>
        <name>Zn(2+)</name>
        <dbReference type="ChEBI" id="CHEBI:29105"/>
    </ligand>
</feature>
<dbReference type="CDD" id="cd20294">
    <property type="entry name" value="cupin_KduI_N"/>
    <property type="match status" value="1"/>
</dbReference>
<comment type="caution">
    <text evidence="7">The sequence shown here is derived from an EMBL/GenBank/DDBJ whole genome shotgun (WGS) entry which is preliminary data.</text>
</comment>
<name>A0A5R9KSB6_9BACT</name>
<dbReference type="Gene3D" id="2.60.120.520">
    <property type="entry name" value="pectin degrading enzyme 5-keto 4- deoxyuronate isomerase, domain 1"/>
    <property type="match status" value="1"/>
</dbReference>
<comment type="pathway">
    <text evidence="6">Glycan metabolism; pectin degradation; 2-dehydro-3-deoxy-D-gluconate from pectin: step 4/5.</text>
</comment>
<evidence type="ECO:0000256" key="1">
    <source>
        <dbReference type="ARBA" id="ARBA00000552"/>
    </source>
</evidence>
<dbReference type="Pfam" id="PF04962">
    <property type="entry name" value="KduI"/>
    <property type="match status" value="1"/>
</dbReference>
<protein>
    <recommendedName>
        <fullName evidence="6">4-deoxy-L-threo-5-hexosulose-uronate ketol-isomerase</fullName>
        <ecNumber evidence="6">5.3.1.17</ecNumber>
    </recommendedName>
    <alternativeName>
        <fullName evidence="6">5-keto-4-deoxyuronate isomerase</fullName>
    </alternativeName>
    <alternativeName>
        <fullName evidence="6">DKI isomerase</fullName>
    </alternativeName>
</protein>
<evidence type="ECO:0000256" key="6">
    <source>
        <dbReference type="HAMAP-Rule" id="MF_00687"/>
    </source>
</evidence>
<dbReference type="GO" id="GO:0008270">
    <property type="term" value="F:zinc ion binding"/>
    <property type="evidence" value="ECO:0007669"/>
    <property type="project" value="UniProtKB-UniRule"/>
</dbReference>
<dbReference type="AlphaFoldDB" id="A0A5R9KSB6"/>
<dbReference type="PANTHER" id="PTHR38461">
    <property type="entry name" value="4-DEOXY-L-THREO-5-HEXOSULOSE-URONATE KETOL-ISOMERASE"/>
    <property type="match status" value="1"/>
</dbReference>
<dbReference type="Gene3D" id="2.60.120.10">
    <property type="entry name" value="Jelly Rolls"/>
    <property type="match status" value="1"/>
</dbReference>